<evidence type="ECO:0000313" key="3">
    <source>
        <dbReference type="Proteomes" id="UP000004903"/>
    </source>
</evidence>
<reference evidence="2 3" key="1">
    <citation type="journal article" date="2011" name="BMC Genomics">
        <title>Genome sequencing reveals diversification of virulence factor content and possible host adaptation in distinct subpopulations of Salmonella enterica.</title>
        <authorList>
            <person name="den Bakker H.C."/>
            <person name="Moreno Switt A.I."/>
            <person name="Govoni G."/>
            <person name="Cummings C.A."/>
            <person name="Ranieri M.L."/>
            <person name="Degoricija L."/>
            <person name="Hoelzer K."/>
            <person name="Rodriguez-Rivera L.D."/>
            <person name="Brown S."/>
            <person name="Bolchacova E."/>
            <person name="Furtado M.R."/>
            <person name="Wiedmann M."/>
        </authorList>
    </citation>
    <scope>NUCLEOTIDE SEQUENCE [LARGE SCALE GENOMIC DNA]</scope>
    <source>
        <strain evidence="2 3">A4-653</strain>
    </source>
</reference>
<name>G5QCY0_SALRU</name>
<dbReference type="AlphaFoldDB" id="G5QCY0"/>
<dbReference type="PATRIC" id="fig|913081.3.peg.102"/>
<sequence>MEKSPGKPGPWWRKAPENPENRGLNHEAQYSVLNAVY</sequence>
<accession>G5QCY0</accession>
<feature type="compositionally biased region" description="Basic and acidic residues" evidence="1">
    <location>
        <begin position="14"/>
        <end position="25"/>
    </location>
</feature>
<dbReference type="Proteomes" id="UP000004903">
    <property type="component" value="Unassembled WGS sequence"/>
</dbReference>
<comment type="caution">
    <text evidence="2">The sequence shown here is derived from an EMBL/GenBank/DDBJ whole genome shotgun (WGS) entry which is preliminary data.</text>
</comment>
<protein>
    <submittedName>
        <fullName evidence="2">Uncharacterized protein</fullName>
    </submittedName>
</protein>
<dbReference type="EMBL" id="AFCT01000038">
    <property type="protein sequence ID" value="EHC96438.1"/>
    <property type="molecule type" value="Genomic_DNA"/>
</dbReference>
<evidence type="ECO:0000256" key="1">
    <source>
        <dbReference type="SAM" id="MobiDB-lite"/>
    </source>
</evidence>
<feature type="region of interest" description="Disordered" evidence="1">
    <location>
        <begin position="1"/>
        <end position="26"/>
    </location>
</feature>
<evidence type="ECO:0000313" key="2">
    <source>
        <dbReference type="EMBL" id="EHC96438.1"/>
    </source>
</evidence>
<organism evidence="2 3">
    <name type="scientific">Salmonella enterica subsp. enterica serovar Rubislaw str. A4-653</name>
    <dbReference type="NCBI Taxonomy" id="913081"/>
    <lineage>
        <taxon>Bacteria</taxon>
        <taxon>Pseudomonadati</taxon>
        <taxon>Pseudomonadota</taxon>
        <taxon>Gammaproteobacteria</taxon>
        <taxon>Enterobacterales</taxon>
        <taxon>Enterobacteriaceae</taxon>
        <taxon>Salmonella</taxon>
    </lineage>
</organism>
<gene>
    <name evidence="2" type="ORF">LTSERUB_0028</name>
</gene>
<proteinExistence type="predicted"/>